<dbReference type="GO" id="GO:0000160">
    <property type="term" value="P:phosphorelay signal transduction system"/>
    <property type="evidence" value="ECO:0007669"/>
    <property type="project" value="UniProtKB-KW"/>
</dbReference>
<evidence type="ECO:0000256" key="8">
    <source>
        <dbReference type="ARBA" id="ARBA00022777"/>
    </source>
</evidence>
<keyword evidence="18" id="KW-1185">Reference proteome</keyword>
<dbReference type="Gene3D" id="3.30.565.10">
    <property type="entry name" value="Histidine kinase-like ATPase, C-terminal domain"/>
    <property type="match status" value="1"/>
</dbReference>
<dbReference type="Proteomes" id="UP000323046">
    <property type="component" value="Chromosome"/>
</dbReference>
<evidence type="ECO:0000256" key="2">
    <source>
        <dbReference type="ARBA" id="ARBA00004370"/>
    </source>
</evidence>
<organism evidence="17 18">
    <name type="scientific">Streptomyces venezuelae</name>
    <dbReference type="NCBI Taxonomy" id="54571"/>
    <lineage>
        <taxon>Bacteria</taxon>
        <taxon>Bacillati</taxon>
        <taxon>Actinomycetota</taxon>
        <taxon>Actinomycetes</taxon>
        <taxon>Kitasatosporales</taxon>
        <taxon>Streptomycetaceae</taxon>
        <taxon>Streptomyces</taxon>
    </lineage>
</organism>
<dbReference type="GO" id="GO:0004673">
    <property type="term" value="F:protein histidine kinase activity"/>
    <property type="evidence" value="ECO:0007669"/>
    <property type="project" value="UniProtKB-EC"/>
</dbReference>
<dbReference type="EC" id="2.7.13.3" evidence="3"/>
<feature type="compositionally biased region" description="Low complexity" evidence="13">
    <location>
        <begin position="39"/>
        <end position="55"/>
    </location>
</feature>
<keyword evidence="4" id="KW-0597">Phosphoprotein</keyword>
<evidence type="ECO:0000256" key="7">
    <source>
        <dbReference type="ARBA" id="ARBA00022741"/>
    </source>
</evidence>
<keyword evidence="8 17" id="KW-0418">Kinase</keyword>
<evidence type="ECO:0000256" key="10">
    <source>
        <dbReference type="ARBA" id="ARBA00022989"/>
    </source>
</evidence>
<evidence type="ECO:0000256" key="12">
    <source>
        <dbReference type="SAM" id="Coils"/>
    </source>
</evidence>
<evidence type="ECO:0000256" key="1">
    <source>
        <dbReference type="ARBA" id="ARBA00000085"/>
    </source>
</evidence>
<dbReference type="GO" id="GO:0016020">
    <property type="term" value="C:membrane"/>
    <property type="evidence" value="ECO:0007669"/>
    <property type="project" value="UniProtKB-SubCell"/>
</dbReference>
<feature type="compositionally biased region" description="Acidic residues" evidence="13">
    <location>
        <begin position="784"/>
        <end position="796"/>
    </location>
</feature>
<dbReference type="SUPFAM" id="SSF55874">
    <property type="entry name" value="ATPase domain of HSP90 chaperone/DNA topoisomerase II/histidine kinase"/>
    <property type="match status" value="1"/>
</dbReference>
<proteinExistence type="predicted"/>
<dbReference type="GO" id="GO:0005524">
    <property type="term" value="F:ATP binding"/>
    <property type="evidence" value="ECO:0007669"/>
    <property type="project" value="UniProtKB-KW"/>
</dbReference>
<feature type="compositionally biased region" description="Polar residues" evidence="13">
    <location>
        <begin position="244"/>
        <end position="257"/>
    </location>
</feature>
<dbReference type="InterPro" id="IPR013587">
    <property type="entry name" value="Nitrate/nitrite_sensing"/>
</dbReference>
<protein>
    <recommendedName>
        <fullName evidence="3">histidine kinase</fullName>
        <ecNumber evidence="3">2.7.13.3</ecNumber>
    </recommendedName>
</protein>
<feature type="compositionally biased region" description="Basic and acidic residues" evidence="13">
    <location>
        <begin position="869"/>
        <end position="878"/>
    </location>
</feature>
<feature type="compositionally biased region" description="Low complexity" evidence="13">
    <location>
        <begin position="17"/>
        <end position="31"/>
    </location>
</feature>
<feature type="coiled-coil region" evidence="12">
    <location>
        <begin position="446"/>
        <end position="494"/>
    </location>
</feature>
<dbReference type="InterPro" id="IPR036890">
    <property type="entry name" value="HATPase_C_sf"/>
</dbReference>
<evidence type="ECO:0000256" key="6">
    <source>
        <dbReference type="ARBA" id="ARBA00022692"/>
    </source>
</evidence>
<feature type="region of interest" description="Disordered" evidence="13">
    <location>
        <begin position="242"/>
        <end position="271"/>
    </location>
</feature>
<evidence type="ECO:0000256" key="14">
    <source>
        <dbReference type="SAM" id="Phobius"/>
    </source>
</evidence>
<dbReference type="OrthoDB" id="4652229at2"/>
<keyword evidence="6 14" id="KW-0812">Transmembrane</keyword>
<dbReference type="InterPro" id="IPR005467">
    <property type="entry name" value="His_kinase_dom"/>
</dbReference>
<feature type="domain" description="HAMP" evidence="16">
    <location>
        <begin position="397"/>
        <end position="451"/>
    </location>
</feature>
<evidence type="ECO:0000256" key="5">
    <source>
        <dbReference type="ARBA" id="ARBA00022679"/>
    </source>
</evidence>
<comment type="catalytic activity">
    <reaction evidence="1">
        <text>ATP + protein L-histidine = ADP + protein N-phospho-L-histidine.</text>
        <dbReference type="EC" id="2.7.13.3"/>
    </reaction>
</comment>
<feature type="region of interest" description="Disordered" evidence="13">
    <location>
        <begin position="720"/>
        <end position="759"/>
    </location>
</feature>
<reference evidence="17 18" key="1">
    <citation type="submission" date="2018-05" db="EMBL/GenBank/DDBJ databases">
        <title>Streptomyces venezuelae.</title>
        <authorList>
            <person name="Kim W."/>
            <person name="Lee N."/>
            <person name="Cho B.-K."/>
        </authorList>
    </citation>
    <scope>NUCLEOTIDE SEQUENCE [LARGE SCALE GENOMIC DNA]</scope>
    <source>
        <strain evidence="17 18">ATCC 14583</strain>
    </source>
</reference>
<keyword evidence="5" id="KW-0808">Transferase</keyword>
<dbReference type="InterPro" id="IPR003660">
    <property type="entry name" value="HAMP_dom"/>
</dbReference>
<dbReference type="SMART" id="SM00387">
    <property type="entry name" value="HATPase_c"/>
    <property type="match status" value="1"/>
</dbReference>
<dbReference type="PROSITE" id="PS50109">
    <property type="entry name" value="HIS_KIN"/>
    <property type="match status" value="1"/>
</dbReference>
<dbReference type="EMBL" id="CP029193">
    <property type="protein sequence ID" value="QES29452.1"/>
    <property type="molecule type" value="Genomic_DNA"/>
</dbReference>
<keyword evidence="9" id="KW-0067">ATP-binding</keyword>
<evidence type="ECO:0000256" key="11">
    <source>
        <dbReference type="ARBA" id="ARBA00023012"/>
    </source>
</evidence>
<sequence length="953" mass="100797">MRAPVQKMRPRRKGKQTAPEGATPGATTPTEHVPERTATDASAPDAAAPPADKPPTARVRNRLIVAVAVVAAAIAGAGAPAVLAASADLNDTQNLVTLAEQTQQAVSLGHSLADERDEVTSFIAAGRPQDKGLSQSRSARVDRQIDELRGADAPAGLRGDLADIAAVRRAALTGKSTALEAHEAYTKVIAELHGLSRDLAEKLPSEANQGALALADLDHAVEQAAAARGLLLAALALPRPTGTSTVDPVTGLPTTVTEESSDDAERRDELSTAAQQARVRELAALADFRDAASDPARAAYESTVTGPEVGAAEKYLERLTDEPKLSAAERRYDRKKVDAALSARIETMRGAESALGVERTKHLAQLRDDDVTALEIRIALVGVCLLVAVGVAMGTARSLTRPLAVLRLGSARLATEPAPQEPIRFTGRDDEFAQVVRSVNALHGHAAALTERLATLEADRKHLVGQRQSMADERAALREELAEASAHLERVRQSIHGTFVNLALRTLGLVERQLAVIEHLEDREQDPDRLATLFKLDHLATVMRRHSENLLVLAGAEHGHQHPGAVPLVDVVRAAVSEIERYERVRIATLPPHTHVAGFAADDISHLAAELLENATSFSPPDSSVEVSGWLLENGEVMLSVQDEGIGVTQDRMRELNARLADFDPDDAYDQESGEGLGLGLYVVARLAARHGARVRLRDQKQGGVAAVVVLPEGILAKAPSQAAVVTPPRAGEPLTHLPGSEAEANSNVLPGRLAGAPGEDPLIAAAERTLETELPSPSPEPSSEPDPEPSSDPDPEPSSGPDPEPSREPAPEPSPSPSPETTMELVAPPAPEETAPDPQPDSEPEAEPEAETDSKPAPEPDAEPAPPKWERVTDKGLPKRTPKITAPAAAAPKPRTGSVDAESLRRRLGNFHQGAISGRRDVEAEISGDDPGDEKNVRAADVMGDPVEEASS</sequence>
<keyword evidence="14" id="KW-0472">Membrane</keyword>
<comment type="subcellular location">
    <subcellularLocation>
        <location evidence="2">Membrane</location>
    </subcellularLocation>
</comment>
<dbReference type="PANTHER" id="PTHR44936">
    <property type="entry name" value="SENSOR PROTEIN CREC"/>
    <property type="match status" value="1"/>
</dbReference>
<dbReference type="PANTHER" id="PTHR44936:SF9">
    <property type="entry name" value="SENSOR PROTEIN CREC"/>
    <property type="match status" value="1"/>
</dbReference>
<keyword evidence="12" id="KW-0175">Coiled coil</keyword>
<gene>
    <name evidence="17" type="ORF">DEJ47_26125</name>
</gene>
<dbReference type="AlphaFoldDB" id="A0A5P2BG19"/>
<evidence type="ECO:0000256" key="9">
    <source>
        <dbReference type="ARBA" id="ARBA00022840"/>
    </source>
</evidence>
<dbReference type="Pfam" id="PF02518">
    <property type="entry name" value="HATPase_c"/>
    <property type="match status" value="1"/>
</dbReference>
<evidence type="ECO:0000313" key="17">
    <source>
        <dbReference type="EMBL" id="QES29452.1"/>
    </source>
</evidence>
<feature type="region of interest" description="Disordered" evidence="13">
    <location>
        <begin position="1"/>
        <end position="55"/>
    </location>
</feature>
<dbReference type="Pfam" id="PF08376">
    <property type="entry name" value="NIT"/>
    <property type="match status" value="1"/>
</dbReference>
<evidence type="ECO:0000256" key="3">
    <source>
        <dbReference type="ARBA" id="ARBA00012438"/>
    </source>
</evidence>
<dbReference type="InterPro" id="IPR003594">
    <property type="entry name" value="HATPase_dom"/>
</dbReference>
<evidence type="ECO:0000256" key="13">
    <source>
        <dbReference type="SAM" id="MobiDB-lite"/>
    </source>
</evidence>
<feature type="compositionally biased region" description="Acidic residues" evidence="13">
    <location>
        <begin position="841"/>
        <end position="852"/>
    </location>
</feature>
<keyword evidence="10 14" id="KW-1133">Transmembrane helix</keyword>
<dbReference type="PROSITE" id="PS50885">
    <property type="entry name" value="HAMP"/>
    <property type="match status" value="1"/>
</dbReference>
<keyword evidence="7" id="KW-0547">Nucleotide-binding</keyword>
<feature type="region of interest" description="Disordered" evidence="13">
    <location>
        <begin position="772"/>
        <end position="953"/>
    </location>
</feature>
<feature type="domain" description="Histidine kinase" evidence="15">
    <location>
        <begin position="604"/>
        <end position="715"/>
    </location>
</feature>
<dbReference type="InterPro" id="IPR050980">
    <property type="entry name" value="2C_sensor_his_kinase"/>
</dbReference>
<accession>A0A5P2BG19</accession>
<feature type="transmembrane region" description="Helical" evidence="14">
    <location>
        <begin position="63"/>
        <end position="85"/>
    </location>
</feature>
<keyword evidence="11" id="KW-0902">Two-component regulatory system</keyword>
<dbReference type="RefSeq" id="WP_150172190.1">
    <property type="nucleotide sequence ID" value="NZ_CP029193.1"/>
</dbReference>
<feature type="compositionally biased region" description="Low complexity" evidence="13">
    <location>
        <begin position="884"/>
        <end position="897"/>
    </location>
</feature>
<evidence type="ECO:0000259" key="16">
    <source>
        <dbReference type="PROSITE" id="PS50885"/>
    </source>
</evidence>
<evidence type="ECO:0000256" key="4">
    <source>
        <dbReference type="ARBA" id="ARBA00022553"/>
    </source>
</evidence>
<name>A0A5P2BG19_STRVZ</name>
<evidence type="ECO:0000313" key="18">
    <source>
        <dbReference type="Proteomes" id="UP000323046"/>
    </source>
</evidence>
<dbReference type="Gene3D" id="6.10.340.10">
    <property type="match status" value="1"/>
</dbReference>
<evidence type="ECO:0000259" key="15">
    <source>
        <dbReference type="PROSITE" id="PS50109"/>
    </source>
</evidence>